<keyword evidence="1" id="KW-1277">Toxin-antitoxin system</keyword>
<dbReference type="Pfam" id="PF05016">
    <property type="entry name" value="ParE_toxin"/>
    <property type="match status" value="1"/>
</dbReference>
<gene>
    <name evidence="2" type="ORF">ISN74_04720</name>
</gene>
<dbReference type="EMBL" id="CP064030">
    <property type="protein sequence ID" value="QRN54667.1"/>
    <property type="molecule type" value="Genomic_DNA"/>
</dbReference>
<keyword evidence="3" id="KW-1185">Reference proteome</keyword>
<dbReference type="Proteomes" id="UP000663181">
    <property type="component" value="Chromosome"/>
</dbReference>
<dbReference type="NCBIfam" id="TIGR02385">
    <property type="entry name" value="RelE_StbE"/>
    <property type="match status" value="1"/>
</dbReference>
<dbReference type="RefSeq" id="WP_188797870.1">
    <property type="nucleotide sequence ID" value="NZ_BMIZ01000001.1"/>
</dbReference>
<accession>A0ABX7GW17</accession>
<name>A0ABX7GW17_9GAMM</name>
<evidence type="ECO:0000313" key="3">
    <source>
        <dbReference type="Proteomes" id="UP000663181"/>
    </source>
</evidence>
<dbReference type="InterPro" id="IPR007712">
    <property type="entry name" value="RelE/ParE_toxin"/>
</dbReference>
<dbReference type="InterPro" id="IPR035093">
    <property type="entry name" value="RelE/ParE_toxin_dom_sf"/>
</dbReference>
<proteinExistence type="predicted"/>
<sequence length="108" mass="12163">MRYQVRIGEQAERDLESIYDYIVASDGAAQAQQVLDALIQVAESLTGMPERGNCPRELGGSGFTQYRQVIRAPWRIIYHVVGKQVFIDVVADGRRDLRSLLAQRLLDA</sequence>
<evidence type="ECO:0000256" key="1">
    <source>
        <dbReference type="ARBA" id="ARBA00022649"/>
    </source>
</evidence>
<protein>
    <submittedName>
        <fullName evidence="2">Type II toxin-antitoxin system RelE/ParE family toxin</fullName>
    </submittedName>
</protein>
<evidence type="ECO:0000313" key="2">
    <source>
        <dbReference type="EMBL" id="QRN54667.1"/>
    </source>
</evidence>
<dbReference type="SUPFAM" id="SSF143011">
    <property type="entry name" value="RelE-like"/>
    <property type="match status" value="1"/>
</dbReference>
<reference evidence="2 3" key="1">
    <citation type="submission" date="2020-10" db="EMBL/GenBank/DDBJ databases">
        <title>Phylogeny of dyella-like bacteria.</title>
        <authorList>
            <person name="Fu J."/>
        </authorList>
    </citation>
    <scope>NUCLEOTIDE SEQUENCE [LARGE SCALE GENOMIC DNA]</scope>
    <source>
        <strain evidence="2 3">DHOB09</strain>
    </source>
</reference>
<dbReference type="Gene3D" id="3.30.2310.20">
    <property type="entry name" value="RelE-like"/>
    <property type="match status" value="1"/>
</dbReference>
<organism evidence="2 3">
    <name type="scientific">Dyella caseinilytica</name>
    <dbReference type="NCBI Taxonomy" id="1849581"/>
    <lineage>
        <taxon>Bacteria</taxon>
        <taxon>Pseudomonadati</taxon>
        <taxon>Pseudomonadota</taxon>
        <taxon>Gammaproteobacteria</taxon>
        <taxon>Lysobacterales</taxon>
        <taxon>Rhodanobacteraceae</taxon>
        <taxon>Dyella</taxon>
    </lineage>
</organism>